<dbReference type="GO" id="GO:0005789">
    <property type="term" value="C:endoplasmic reticulum membrane"/>
    <property type="evidence" value="ECO:0007669"/>
    <property type="project" value="UniProtKB-SubCell"/>
</dbReference>
<accession>A0A9N9TNL0</accession>
<feature type="transmembrane region" description="Helical" evidence="17">
    <location>
        <begin position="76"/>
        <end position="95"/>
    </location>
</feature>
<feature type="transmembrane region" description="Helical" evidence="17">
    <location>
        <begin position="127"/>
        <end position="148"/>
    </location>
</feature>
<keyword evidence="19" id="KW-1185">Reference proteome</keyword>
<keyword evidence="13 17" id="KW-0472">Membrane</keyword>
<keyword evidence="7 17" id="KW-0812">Transmembrane</keyword>
<proteinExistence type="inferred from homology"/>
<keyword evidence="8" id="KW-1000">Mitochondrion outer membrane</keyword>
<evidence type="ECO:0000256" key="9">
    <source>
        <dbReference type="ARBA" id="ARBA00022824"/>
    </source>
</evidence>
<evidence type="ECO:0000256" key="2">
    <source>
        <dbReference type="ARBA" id="ARBA00004294"/>
    </source>
</evidence>
<dbReference type="InterPro" id="IPR023352">
    <property type="entry name" value="MAPEG-like_dom_sf"/>
</dbReference>
<evidence type="ECO:0000256" key="11">
    <source>
        <dbReference type="ARBA" id="ARBA00022990"/>
    </source>
</evidence>
<evidence type="ECO:0000256" key="7">
    <source>
        <dbReference type="ARBA" id="ARBA00022692"/>
    </source>
</evidence>
<keyword evidence="6" id="KW-0808">Transferase</keyword>
<sequence>MVDEKVFLWINQDLLECYALYVGILLLKCFLMIPHVGLSRVYYKAPRNPEDGAIMNVKVYTNENVERIRRAHLNDLENIPFFIAISFLYLLTDPSVEPTKWIIRVYVLSRIVYTILYTVFKTIWRIPVFEIGLFTNFYLCGSVIYHFAGKF</sequence>
<comment type="catalytic activity">
    <reaction evidence="16">
        <text>RX + glutathione = an S-substituted glutathione + a halide anion + H(+)</text>
        <dbReference type="Rhea" id="RHEA:16437"/>
        <dbReference type="ChEBI" id="CHEBI:15378"/>
        <dbReference type="ChEBI" id="CHEBI:16042"/>
        <dbReference type="ChEBI" id="CHEBI:17792"/>
        <dbReference type="ChEBI" id="CHEBI:57925"/>
        <dbReference type="ChEBI" id="CHEBI:90779"/>
        <dbReference type="EC" id="2.5.1.18"/>
    </reaction>
    <physiologicalReaction direction="left-to-right" evidence="16">
        <dbReference type="Rhea" id="RHEA:16438"/>
    </physiologicalReaction>
</comment>
<comment type="subunit">
    <text evidence="14">Homotrimer; The trimer binds only one molecule of glutathione.</text>
</comment>
<dbReference type="EC" id="2.5.1.18" evidence="5"/>
<feature type="transmembrane region" description="Helical" evidence="17">
    <location>
        <begin position="18"/>
        <end position="38"/>
    </location>
</feature>
<evidence type="ECO:0000256" key="16">
    <source>
        <dbReference type="ARBA" id="ARBA00049385"/>
    </source>
</evidence>
<feature type="transmembrane region" description="Helical" evidence="17">
    <location>
        <begin position="101"/>
        <end position="120"/>
    </location>
</feature>
<evidence type="ECO:0000256" key="4">
    <source>
        <dbReference type="ARBA" id="ARBA00010459"/>
    </source>
</evidence>
<evidence type="ECO:0000313" key="19">
    <source>
        <dbReference type="Proteomes" id="UP001153712"/>
    </source>
</evidence>
<keyword evidence="9" id="KW-0256">Endoplasmic reticulum</keyword>
<dbReference type="EMBL" id="OU900097">
    <property type="protein sequence ID" value="CAG9861600.1"/>
    <property type="molecule type" value="Genomic_DNA"/>
</dbReference>
<organism evidence="18 19">
    <name type="scientific">Phyllotreta striolata</name>
    <name type="common">Striped flea beetle</name>
    <name type="synonym">Crioceris striolata</name>
    <dbReference type="NCBI Taxonomy" id="444603"/>
    <lineage>
        <taxon>Eukaryota</taxon>
        <taxon>Metazoa</taxon>
        <taxon>Ecdysozoa</taxon>
        <taxon>Arthropoda</taxon>
        <taxon>Hexapoda</taxon>
        <taxon>Insecta</taxon>
        <taxon>Pterygota</taxon>
        <taxon>Neoptera</taxon>
        <taxon>Endopterygota</taxon>
        <taxon>Coleoptera</taxon>
        <taxon>Polyphaga</taxon>
        <taxon>Cucujiformia</taxon>
        <taxon>Chrysomeloidea</taxon>
        <taxon>Chrysomelidae</taxon>
        <taxon>Galerucinae</taxon>
        <taxon>Alticini</taxon>
        <taxon>Phyllotreta</taxon>
    </lineage>
</organism>
<evidence type="ECO:0000256" key="8">
    <source>
        <dbReference type="ARBA" id="ARBA00022787"/>
    </source>
</evidence>
<comment type="function">
    <text evidence="1">Conjugation of reduced glutathione to a wide number of exogenous and endogenous hydrophobic electrophiles.</text>
</comment>
<dbReference type="Gene3D" id="1.20.120.550">
    <property type="entry name" value="Membrane associated eicosanoid/glutathione metabolism-like domain"/>
    <property type="match status" value="1"/>
</dbReference>
<dbReference type="GO" id="GO:0004364">
    <property type="term" value="F:glutathione transferase activity"/>
    <property type="evidence" value="ECO:0007669"/>
    <property type="project" value="UniProtKB-EC"/>
</dbReference>
<dbReference type="AlphaFoldDB" id="A0A9N9TNL0"/>
<dbReference type="Proteomes" id="UP001153712">
    <property type="component" value="Chromosome 4"/>
</dbReference>
<evidence type="ECO:0000256" key="5">
    <source>
        <dbReference type="ARBA" id="ARBA00012452"/>
    </source>
</evidence>
<dbReference type="PANTHER" id="PTHR10689">
    <property type="entry name" value="MICROSOMAL GLUTATHIONE S-TRANSFERASE 1"/>
    <property type="match status" value="1"/>
</dbReference>
<keyword evidence="11" id="KW-0007">Acetylation</keyword>
<evidence type="ECO:0000256" key="17">
    <source>
        <dbReference type="SAM" id="Phobius"/>
    </source>
</evidence>
<comment type="subcellular location">
    <subcellularLocation>
        <location evidence="3">Endoplasmic reticulum membrane</location>
        <topology evidence="3">Multi-pass membrane protein</topology>
    </subcellularLocation>
    <subcellularLocation>
        <location evidence="2">Mitochondrion outer membrane</location>
    </subcellularLocation>
</comment>
<dbReference type="Pfam" id="PF01124">
    <property type="entry name" value="MAPEG"/>
    <property type="match status" value="1"/>
</dbReference>
<evidence type="ECO:0000256" key="1">
    <source>
        <dbReference type="ARBA" id="ARBA00003701"/>
    </source>
</evidence>
<reference evidence="18" key="1">
    <citation type="submission" date="2022-01" db="EMBL/GenBank/DDBJ databases">
        <authorList>
            <person name="King R."/>
        </authorList>
    </citation>
    <scope>NUCLEOTIDE SEQUENCE</scope>
</reference>
<keyword evidence="12" id="KW-0496">Mitochondrion</keyword>
<dbReference type="GO" id="GO:0005741">
    <property type="term" value="C:mitochondrial outer membrane"/>
    <property type="evidence" value="ECO:0007669"/>
    <property type="project" value="UniProtKB-SubCell"/>
</dbReference>
<name>A0A9N9TNL0_PHYSR</name>
<evidence type="ECO:0000256" key="14">
    <source>
        <dbReference type="ARBA" id="ARBA00038540"/>
    </source>
</evidence>
<dbReference type="OrthoDB" id="193139at2759"/>
<keyword evidence="10 17" id="KW-1133">Transmembrane helix</keyword>
<evidence type="ECO:0000313" key="18">
    <source>
        <dbReference type="EMBL" id="CAG9861600.1"/>
    </source>
</evidence>
<comment type="similarity">
    <text evidence="4">Belongs to the MAPEG family.</text>
</comment>
<dbReference type="PANTHER" id="PTHR10689:SF6">
    <property type="entry name" value="MICROSOMAL GLUTATHIONE S-TRANSFERASE 1"/>
    <property type="match status" value="1"/>
</dbReference>
<evidence type="ECO:0000256" key="15">
    <source>
        <dbReference type="ARBA" id="ARBA00039397"/>
    </source>
</evidence>
<dbReference type="InterPro" id="IPR001129">
    <property type="entry name" value="Membr-assoc_MAPEG"/>
</dbReference>
<evidence type="ECO:0000256" key="3">
    <source>
        <dbReference type="ARBA" id="ARBA00004477"/>
    </source>
</evidence>
<gene>
    <name evidence="18" type="ORF">PHYEVI_LOCUS7935</name>
</gene>
<dbReference type="InterPro" id="IPR040162">
    <property type="entry name" value="MGST1-like"/>
</dbReference>
<evidence type="ECO:0000256" key="12">
    <source>
        <dbReference type="ARBA" id="ARBA00023128"/>
    </source>
</evidence>
<dbReference type="SUPFAM" id="SSF161084">
    <property type="entry name" value="MAPEG domain-like"/>
    <property type="match status" value="1"/>
</dbReference>
<protein>
    <recommendedName>
        <fullName evidence="15">Microsomal glutathione S-transferase 1</fullName>
        <ecNumber evidence="5">2.5.1.18</ecNumber>
    </recommendedName>
</protein>
<evidence type="ECO:0000256" key="13">
    <source>
        <dbReference type="ARBA" id="ARBA00023136"/>
    </source>
</evidence>
<evidence type="ECO:0000256" key="10">
    <source>
        <dbReference type="ARBA" id="ARBA00022989"/>
    </source>
</evidence>
<evidence type="ECO:0000256" key="6">
    <source>
        <dbReference type="ARBA" id="ARBA00022679"/>
    </source>
</evidence>